<protein>
    <submittedName>
        <fullName evidence="3">Uncharacterized protein</fullName>
    </submittedName>
</protein>
<dbReference type="InParanoid" id="G0MYB2"/>
<evidence type="ECO:0000256" key="2">
    <source>
        <dbReference type="SAM" id="MobiDB-lite"/>
    </source>
</evidence>
<dbReference type="HOGENOM" id="CLU_906828_0_0_1"/>
<reference evidence="4" key="1">
    <citation type="submission" date="2011-07" db="EMBL/GenBank/DDBJ databases">
        <authorList>
            <consortium name="Caenorhabditis brenneri Sequencing and Analysis Consortium"/>
            <person name="Wilson R.K."/>
        </authorList>
    </citation>
    <scope>NUCLEOTIDE SEQUENCE [LARGE SCALE GENOMIC DNA]</scope>
    <source>
        <strain evidence="4">PB2801</strain>
    </source>
</reference>
<name>G0MYB2_CAEBE</name>
<dbReference type="Proteomes" id="UP000008068">
    <property type="component" value="Unassembled WGS sequence"/>
</dbReference>
<sequence>MARRSATRGNSPVAKRTRSSSRPRRSVSRPRRSASRPRARASTPAPDTRIRKDDVVLATFHGDIPVSKESTKDWIVFEALEVDLSAEIREIMKNHPPLKTILDNYESDEKRDCSLKLQSKKIYAFSSKEQIYYNVDITEITASGKVRLHWHAYPRAKVVLKRFVDNGEEAVADLKDRLELVEIENELLKEEVAALNDDLLRSQNQIEALTEQMAQFNMAPPELNAEVVAEFFGEIDVLDAPIHQENQFFNFEYEMPAPQQHQGVVDAYNAADDEEPAEVVPYFAHDFLNAAEMDDQFPVGNMEDVIA</sequence>
<feature type="coiled-coil region" evidence="1">
    <location>
        <begin position="164"/>
        <end position="219"/>
    </location>
</feature>
<organism evidence="4">
    <name type="scientific">Caenorhabditis brenneri</name>
    <name type="common">Nematode worm</name>
    <dbReference type="NCBI Taxonomy" id="135651"/>
    <lineage>
        <taxon>Eukaryota</taxon>
        <taxon>Metazoa</taxon>
        <taxon>Ecdysozoa</taxon>
        <taxon>Nematoda</taxon>
        <taxon>Chromadorea</taxon>
        <taxon>Rhabditida</taxon>
        <taxon>Rhabditina</taxon>
        <taxon>Rhabditomorpha</taxon>
        <taxon>Rhabditoidea</taxon>
        <taxon>Rhabditidae</taxon>
        <taxon>Peloderinae</taxon>
        <taxon>Caenorhabditis</taxon>
    </lineage>
</organism>
<keyword evidence="1" id="KW-0175">Coiled coil</keyword>
<dbReference type="EMBL" id="GL379820">
    <property type="protein sequence ID" value="EGT47561.1"/>
    <property type="molecule type" value="Genomic_DNA"/>
</dbReference>
<proteinExistence type="predicted"/>
<keyword evidence="4" id="KW-1185">Reference proteome</keyword>
<evidence type="ECO:0000256" key="1">
    <source>
        <dbReference type="SAM" id="Coils"/>
    </source>
</evidence>
<evidence type="ECO:0000313" key="4">
    <source>
        <dbReference type="Proteomes" id="UP000008068"/>
    </source>
</evidence>
<dbReference type="AlphaFoldDB" id="G0MYB2"/>
<gene>
    <name evidence="3" type="ORF">CAEBREN_20817</name>
</gene>
<accession>G0MYB2</accession>
<evidence type="ECO:0000313" key="3">
    <source>
        <dbReference type="EMBL" id="EGT47561.1"/>
    </source>
</evidence>
<feature type="region of interest" description="Disordered" evidence="2">
    <location>
        <begin position="1"/>
        <end position="50"/>
    </location>
</feature>
<feature type="compositionally biased region" description="Basic residues" evidence="2">
    <location>
        <begin position="15"/>
        <end position="39"/>
    </location>
</feature>